<keyword evidence="4 7" id="KW-0472">Membrane</keyword>
<dbReference type="Gene3D" id="3.30.1490.480">
    <property type="entry name" value="Endolytic murein transglycosylase"/>
    <property type="match status" value="1"/>
</dbReference>
<keyword evidence="3 7" id="KW-1133">Transmembrane helix</keyword>
<evidence type="ECO:0000256" key="4">
    <source>
        <dbReference type="ARBA" id="ARBA00023136"/>
    </source>
</evidence>
<evidence type="ECO:0000256" key="7">
    <source>
        <dbReference type="HAMAP-Rule" id="MF_02065"/>
    </source>
</evidence>
<evidence type="ECO:0000256" key="2">
    <source>
        <dbReference type="ARBA" id="ARBA00022692"/>
    </source>
</evidence>
<dbReference type="PANTHER" id="PTHR30518">
    <property type="entry name" value="ENDOLYTIC MUREIN TRANSGLYCOSYLASE"/>
    <property type="match status" value="1"/>
</dbReference>
<evidence type="ECO:0000256" key="5">
    <source>
        <dbReference type="ARBA" id="ARBA00023239"/>
    </source>
</evidence>
<dbReference type="EMBL" id="VHJK01000001">
    <property type="protein sequence ID" value="TRD10420.1"/>
    <property type="molecule type" value="Genomic_DNA"/>
</dbReference>
<keyword evidence="5 7" id="KW-0456">Lyase</keyword>
<keyword evidence="2 7" id="KW-0812">Transmembrane</keyword>
<evidence type="ECO:0000256" key="1">
    <source>
        <dbReference type="ARBA" id="ARBA00022475"/>
    </source>
</evidence>
<comment type="function">
    <text evidence="7">Functions as a peptidoglycan terminase that cleaves nascent peptidoglycan strands endolytically to terminate their elongation.</text>
</comment>
<dbReference type="OrthoDB" id="9814591at2"/>
<dbReference type="GO" id="GO:0071555">
    <property type="term" value="P:cell wall organization"/>
    <property type="evidence" value="ECO:0007669"/>
    <property type="project" value="UniProtKB-KW"/>
</dbReference>
<dbReference type="GO" id="GO:0005886">
    <property type="term" value="C:plasma membrane"/>
    <property type="evidence" value="ECO:0007669"/>
    <property type="project" value="UniProtKB-SubCell"/>
</dbReference>
<reference evidence="8 9" key="1">
    <citation type="submission" date="2019-06" db="EMBL/GenBank/DDBJ databases">
        <title>Erythrobacter insulae sp. nov., isolated from a tidal flat.</title>
        <authorList>
            <person name="Yoon J.-H."/>
        </authorList>
    </citation>
    <scope>NUCLEOTIDE SEQUENCE [LARGE SCALE GENOMIC DNA]</scope>
    <source>
        <strain evidence="8 9">JBTF-M21</strain>
    </source>
</reference>
<protein>
    <recommendedName>
        <fullName evidence="7">Endolytic murein transglycosylase</fullName>
        <ecNumber evidence="7">4.2.2.29</ecNumber>
    </recommendedName>
    <alternativeName>
        <fullName evidence="7">Peptidoglycan lytic transglycosylase</fullName>
    </alternativeName>
    <alternativeName>
        <fullName evidence="7">Peptidoglycan polymerization terminase</fullName>
    </alternativeName>
</protein>
<gene>
    <name evidence="7 8" type="primary">mltG</name>
    <name evidence="8" type="ORF">FGU71_00055</name>
</gene>
<feature type="site" description="Important for catalytic activity" evidence="7">
    <location>
        <position position="215"/>
    </location>
</feature>
<evidence type="ECO:0000313" key="8">
    <source>
        <dbReference type="EMBL" id="TRD10420.1"/>
    </source>
</evidence>
<dbReference type="RefSeq" id="WP_142786680.1">
    <property type="nucleotide sequence ID" value="NZ_VHJK01000001.1"/>
</dbReference>
<dbReference type="CDD" id="cd08010">
    <property type="entry name" value="MltG_like"/>
    <property type="match status" value="1"/>
</dbReference>
<dbReference type="EC" id="4.2.2.29" evidence="7"/>
<comment type="similarity">
    <text evidence="7">Belongs to the transglycosylase MltG family.</text>
</comment>
<comment type="subcellular location">
    <subcellularLocation>
        <location evidence="7">Cell inner membrane</location>
        <topology evidence="7">Single-pass membrane protein</topology>
    </subcellularLocation>
</comment>
<keyword evidence="6 7" id="KW-0961">Cell wall biogenesis/degradation</keyword>
<organism evidence="8 9">
    <name type="scientific">Erythrobacter insulae</name>
    <dbReference type="NCBI Taxonomy" id="2584124"/>
    <lineage>
        <taxon>Bacteria</taxon>
        <taxon>Pseudomonadati</taxon>
        <taxon>Pseudomonadota</taxon>
        <taxon>Alphaproteobacteria</taxon>
        <taxon>Sphingomonadales</taxon>
        <taxon>Erythrobacteraceae</taxon>
        <taxon>Erythrobacter/Porphyrobacter group</taxon>
        <taxon>Erythrobacter</taxon>
    </lineage>
</organism>
<dbReference type="AlphaFoldDB" id="A0A547P8F4"/>
<proteinExistence type="inferred from homology"/>
<dbReference type="PANTHER" id="PTHR30518:SF2">
    <property type="entry name" value="ENDOLYTIC MUREIN TRANSGLYCOSYLASE"/>
    <property type="match status" value="1"/>
</dbReference>
<comment type="caution">
    <text evidence="8">The sequence shown here is derived from an EMBL/GenBank/DDBJ whole genome shotgun (WGS) entry which is preliminary data.</text>
</comment>
<evidence type="ECO:0000256" key="3">
    <source>
        <dbReference type="ARBA" id="ARBA00022989"/>
    </source>
</evidence>
<dbReference type="NCBIfam" id="TIGR00247">
    <property type="entry name" value="endolytic transglycosylase MltG"/>
    <property type="match status" value="1"/>
</dbReference>
<evidence type="ECO:0000313" key="9">
    <source>
        <dbReference type="Proteomes" id="UP000316343"/>
    </source>
</evidence>
<keyword evidence="1 7" id="KW-1003">Cell membrane</keyword>
<accession>A0A547P8F4</accession>
<sequence>MPRSSCRRSIDPLKGFFGKKLGWTVALLLAVVLAAGLYFGSAAMGGATIKEETPFVIPAGSSLSAVAGKLEDEGLIQSSDGFLINARLFGSSDPIQAGEFLLTPDMSQGDILAAFQNGDVVRRFVTIPEGMPSILVYEKLMAEDLLTGDIDVPLEGSVLPDTYAFERGQDRGEIIEQMQTAMDTYLAEAWAKRGPNIAVETMREALILASVVEKETGTAAERGTVAGLYSNRVKSGMLLQADPTIIYPITKGKPLGRRIRQSEIAAVNGYNTYTRVGLPEGPITNPGRESIAAVLNPEPHNYLFMVADGTGGHEFNATLEGHNAAVEKWYQLRRERGEM</sequence>
<dbReference type="Pfam" id="PF02618">
    <property type="entry name" value="YceG"/>
    <property type="match status" value="1"/>
</dbReference>
<dbReference type="InterPro" id="IPR003770">
    <property type="entry name" value="MLTG-like"/>
</dbReference>
<keyword evidence="9" id="KW-1185">Reference proteome</keyword>
<dbReference type="Proteomes" id="UP000316343">
    <property type="component" value="Unassembled WGS sequence"/>
</dbReference>
<dbReference type="GO" id="GO:0008932">
    <property type="term" value="F:lytic endotransglycosylase activity"/>
    <property type="evidence" value="ECO:0007669"/>
    <property type="project" value="UniProtKB-UniRule"/>
</dbReference>
<dbReference type="HAMAP" id="MF_02065">
    <property type="entry name" value="MltG"/>
    <property type="match status" value="1"/>
</dbReference>
<feature type="transmembrane region" description="Helical" evidence="7">
    <location>
        <begin position="21"/>
        <end position="40"/>
    </location>
</feature>
<evidence type="ECO:0000256" key="6">
    <source>
        <dbReference type="ARBA" id="ARBA00023316"/>
    </source>
</evidence>
<dbReference type="GO" id="GO:0009252">
    <property type="term" value="P:peptidoglycan biosynthetic process"/>
    <property type="evidence" value="ECO:0007669"/>
    <property type="project" value="UniProtKB-UniRule"/>
</dbReference>
<comment type="catalytic activity">
    <reaction evidence="7">
        <text>a peptidoglycan chain = a peptidoglycan chain with N-acetyl-1,6-anhydromuramyl-[peptide] at the reducing end + a peptidoglycan chain with N-acetylglucosamine at the non-reducing end.</text>
        <dbReference type="EC" id="4.2.2.29"/>
    </reaction>
</comment>
<dbReference type="Gene3D" id="3.30.160.60">
    <property type="entry name" value="Classic Zinc Finger"/>
    <property type="match status" value="1"/>
</dbReference>
<name>A0A547P8F4_9SPHN</name>
<keyword evidence="7" id="KW-0997">Cell inner membrane</keyword>